<dbReference type="KEGG" id="sbat:G4Z16_14935"/>
<evidence type="ECO:0000313" key="1">
    <source>
        <dbReference type="EMBL" id="QPP07467.1"/>
    </source>
</evidence>
<reference evidence="2" key="1">
    <citation type="submission" date="2020-02" db="EMBL/GenBank/DDBJ databases">
        <title>Streptomyces sp. ASO4wet.</title>
        <authorList>
            <person name="Risdian C."/>
            <person name="Landwehr W."/>
            <person name="Schupp P."/>
            <person name="Wink J."/>
        </authorList>
    </citation>
    <scope>NUCLEOTIDE SEQUENCE [LARGE SCALE GENOMIC DNA]</scope>
    <source>
        <strain evidence="2">ASO4wet</strain>
    </source>
</reference>
<accession>A0A7T1WSS5</accession>
<gene>
    <name evidence="1" type="ORF">G4Z16_14935</name>
</gene>
<dbReference type="EMBL" id="CP048882">
    <property type="protein sequence ID" value="QPP07467.1"/>
    <property type="molecule type" value="Genomic_DNA"/>
</dbReference>
<sequence>MRAGSFLDDHVRLSASRGREHFVTMRRRIRPSGKVRAARELTARAREIAAMKGRPA</sequence>
<protein>
    <submittedName>
        <fullName evidence="1">Uncharacterized protein</fullName>
    </submittedName>
</protein>
<proteinExistence type="predicted"/>
<organism evidence="1 2">
    <name type="scientific">Streptomyces bathyalis</name>
    <dbReference type="NCBI Taxonomy" id="2710756"/>
    <lineage>
        <taxon>Bacteria</taxon>
        <taxon>Bacillati</taxon>
        <taxon>Actinomycetota</taxon>
        <taxon>Actinomycetes</taxon>
        <taxon>Kitasatosporales</taxon>
        <taxon>Streptomycetaceae</taxon>
        <taxon>Streptomyces</taxon>
    </lineage>
</organism>
<keyword evidence="2" id="KW-1185">Reference proteome</keyword>
<name>A0A7T1WSS5_9ACTN</name>
<evidence type="ECO:0000313" key="2">
    <source>
        <dbReference type="Proteomes" id="UP000595046"/>
    </source>
</evidence>
<dbReference type="Proteomes" id="UP000595046">
    <property type="component" value="Chromosome"/>
</dbReference>
<dbReference type="AlphaFoldDB" id="A0A7T1WSS5"/>
<dbReference type="RefSeq" id="WP_197351272.1">
    <property type="nucleotide sequence ID" value="NZ_CP048882.1"/>
</dbReference>